<organism evidence="4 5">
    <name type="scientific">Verticillium longisporum</name>
    <name type="common">Verticillium dahliae var. longisporum</name>
    <dbReference type="NCBI Taxonomy" id="100787"/>
    <lineage>
        <taxon>Eukaryota</taxon>
        <taxon>Fungi</taxon>
        <taxon>Dikarya</taxon>
        <taxon>Ascomycota</taxon>
        <taxon>Pezizomycotina</taxon>
        <taxon>Sordariomycetes</taxon>
        <taxon>Hypocreomycetidae</taxon>
        <taxon>Glomerellales</taxon>
        <taxon>Plectosphaerellaceae</taxon>
        <taxon>Verticillium</taxon>
    </lineage>
</organism>
<keyword evidence="5" id="KW-1185">Reference proteome</keyword>
<dbReference type="PANTHER" id="PTHR16255:SF4">
    <property type="entry name" value="SPORULATION PROTEIN RMD8"/>
    <property type="match status" value="1"/>
</dbReference>
<keyword evidence="2" id="KW-1133">Transmembrane helix</keyword>
<feature type="transmembrane region" description="Helical" evidence="2">
    <location>
        <begin position="687"/>
        <end position="713"/>
    </location>
</feature>
<dbReference type="InterPro" id="IPR051624">
    <property type="entry name" value="RMD1/Sad1-interacting"/>
</dbReference>
<dbReference type="Pfam" id="PF18601">
    <property type="entry name" value="EZH2_N"/>
    <property type="match status" value="1"/>
</dbReference>
<keyword evidence="2" id="KW-0812">Transmembrane</keyword>
<feature type="region of interest" description="Disordered" evidence="1">
    <location>
        <begin position="59"/>
        <end position="127"/>
    </location>
</feature>
<dbReference type="EMBL" id="CVQH01023394">
    <property type="protein sequence ID" value="CRK35077.1"/>
    <property type="molecule type" value="Genomic_DNA"/>
</dbReference>
<dbReference type="InterPro" id="IPR046341">
    <property type="entry name" value="SET_dom_sf"/>
</dbReference>
<feature type="compositionally biased region" description="Polar residues" evidence="1">
    <location>
        <begin position="93"/>
        <end position="108"/>
    </location>
</feature>
<dbReference type="Proteomes" id="UP000044602">
    <property type="component" value="Unassembled WGS sequence"/>
</dbReference>
<keyword evidence="2" id="KW-0472">Membrane</keyword>
<evidence type="ECO:0000256" key="2">
    <source>
        <dbReference type="SAM" id="Phobius"/>
    </source>
</evidence>
<proteinExistence type="predicted"/>
<dbReference type="InterPro" id="IPR040968">
    <property type="entry name" value="EZH2_MCSS_fung"/>
</dbReference>
<reference evidence="5" key="1">
    <citation type="submission" date="2015-05" db="EMBL/GenBank/DDBJ databases">
        <authorList>
            <person name="Fogelqvist Johan"/>
        </authorList>
    </citation>
    <scope>NUCLEOTIDE SEQUENCE [LARGE SCALE GENOMIC DNA]</scope>
</reference>
<dbReference type="Pfam" id="PF18600">
    <property type="entry name" value="Ezh2_MCSS_fung"/>
    <property type="match status" value="1"/>
</dbReference>
<feature type="non-terminal residue" evidence="4">
    <location>
        <position position="742"/>
    </location>
</feature>
<name>A0A0G4MLQ8_VERLO</name>
<evidence type="ECO:0000313" key="4">
    <source>
        <dbReference type="EMBL" id="CRK35077.1"/>
    </source>
</evidence>
<dbReference type="PROSITE" id="PS50280">
    <property type="entry name" value="SET"/>
    <property type="match status" value="1"/>
</dbReference>
<evidence type="ECO:0000256" key="1">
    <source>
        <dbReference type="SAM" id="MobiDB-lite"/>
    </source>
</evidence>
<evidence type="ECO:0000259" key="3">
    <source>
        <dbReference type="PROSITE" id="PS50280"/>
    </source>
</evidence>
<dbReference type="InterPro" id="IPR040595">
    <property type="entry name" value="EZH2_N"/>
</dbReference>
<protein>
    <recommendedName>
        <fullName evidence="3">SET domain-containing protein</fullName>
    </recommendedName>
</protein>
<dbReference type="InterPro" id="IPR048360">
    <property type="entry name" value="Ezh2_CXC_fung"/>
</dbReference>
<evidence type="ECO:0000313" key="5">
    <source>
        <dbReference type="Proteomes" id="UP000044602"/>
    </source>
</evidence>
<dbReference type="Gene3D" id="2.170.270.10">
    <property type="entry name" value="SET domain"/>
    <property type="match status" value="1"/>
</dbReference>
<dbReference type="Pfam" id="PF21509">
    <property type="entry name" value="Ezh2-like__CXC_fung"/>
    <property type="match status" value="1"/>
</dbReference>
<feature type="domain" description="SET" evidence="3">
    <location>
        <begin position="393"/>
        <end position="630"/>
    </location>
</feature>
<dbReference type="SUPFAM" id="SSF82199">
    <property type="entry name" value="SET domain"/>
    <property type="match status" value="1"/>
</dbReference>
<sequence length="742" mass="83231">MLLVDKQGLVSSHLNMNHERHGSASPHMSTLAQQLVHTVSFPSPGGSNACLSISHTQSMNPTPASQAHMAPPFSRHSSHHMPASSHREGSSVGEKQTPGSFGMTTPSFDRQFHNGGGASLQHTPTEVGWTTGKIARALEERTQDLERFNQDLVAFTIKSVEPTEKRVLKGTDWFSCVKHDPVPVEVGNNDMIKIKVKFVPHIRDLEANEERNYNLWLKELERMDASCGFQPMGTREQRVIRTAKKERTAMLALYLDYWLEKLAIPDCTRTTLIRHMASNQSDMAITPLQKSSLYGLHRGNGPADTPQAALSAKMFTEAFDQVFHDGVSPERAVSLRDILLLDKSVDDIVESKKTAKTATQDDAKSPEAFLETYAIMGCLICYSNSCEHGDYGENNEKRNFSLDCNGQLEQLLTKSRDAHEKNDADQTVIEPCSRECFILHGDGSSLGQAMAAREARSWSASNEALLKSLFSSIECSGRVRSKPQCMAAEILNRACWDVHRQLKKLDIQLPEDTSPELPRVKNLAWYDRHKKVLLGDWQEHTDTHDHRLRYVNDPCHHDGPCTAANGCNLLDSEGIWVDAAIYGNHSRYINHEQDTYNVEPKILYVNGEYRIRFSATRNIQVGEELFFNYGNNFPNLTKKMIKDKTAEEDGPYLEIDPRIKVLNERCRVFLDLAEILSDSVADSKMSYITWIVIILIVISILVTLTEVGLRFILLSKNSDEGGKKPGETAVRMLLDVPQVDVG</sequence>
<dbReference type="InterPro" id="IPR001214">
    <property type="entry name" value="SET_dom"/>
</dbReference>
<accession>A0A0G4MLQ8</accession>
<dbReference type="PANTHER" id="PTHR16255">
    <property type="entry name" value="REQUIRED FOR MEIOTIC NUCLEAR DIVISION PROTEIN 1 HOMOLOG"/>
    <property type="match status" value="1"/>
</dbReference>
<dbReference type="AlphaFoldDB" id="A0A0G4MLQ8"/>
<dbReference type="SMART" id="SM00317">
    <property type="entry name" value="SET"/>
    <property type="match status" value="1"/>
</dbReference>
<gene>
    <name evidence="4" type="ORF">BN1708_016400</name>
</gene>